<dbReference type="Gene3D" id="2.130.10.10">
    <property type="entry name" value="YVTN repeat-like/Quinoprotein amine dehydrogenase"/>
    <property type="match status" value="3"/>
</dbReference>
<feature type="repeat" description="WD" evidence="3">
    <location>
        <begin position="403"/>
        <end position="444"/>
    </location>
</feature>
<dbReference type="InterPro" id="IPR019775">
    <property type="entry name" value="WD40_repeat_CS"/>
</dbReference>
<dbReference type="InterPro" id="IPR000157">
    <property type="entry name" value="TIR_dom"/>
</dbReference>
<dbReference type="RefSeq" id="WP_074768543.1">
    <property type="nucleotide sequence ID" value="NZ_FNWO01000008.1"/>
</dbReference>
<dbReference type="InterPro" id="IPR035897">
    <property type="entry name" value="Toll_tir_struct_dom_sf"/>
</dbReference>
<dbReference type="NCBIfam" id="TIGR00231">
    <property type="entry name" value="small_GTP"/>
    <property type="match status" value="1"/>
</dbReference>
<dbReference type="OrthoDB" id="235631at2"/>
<dbReference type="GO" id="GO:0003924">
    <property type="term" value="F:GTPase activity"/>
    <property type="evidence" value="ECO:0007669"/>
    <property type="project" value="InterPro"/>
</dbReference>
<organism evidence="5 6">
    <name type="scientific">Magnetospirillum fulvum</name>
    <name type="common">Rhodospirillum fulvum</name>
    <dbReference type="NCBI Taxonomy" id="1082"/>
    <lineage>
        <taxon>Bacteria</taxon>
        <taxon>Pseudomonadati</taxon>
        <taxon>Pseudomonadota</taxon>
        <taxon>Alphaproteobacteria</taxon>
        <taxon>Rhodospirillales</taxon>
        <taxon>Rhodospirillaceae</taxon>
        <taxon>Magnetospirillum</taxon>
    </lineage>
</organism>
<dbReference type="GO" id="GO:0007165">
    <property type="term" value="P:signal transduction"/>
    <property type="evidence" value="ECO:0007669"/>
    <property type="project" value="InterPro"/>
</dbReference>
<dbReference type="InterPro" id="IPR020472">
    <property type="entry name" value="WD40_PAC1"/>
</dbReference>
<feature type="repeat" description="WD" evidence="3">
    <location>
        <begin position="361"/>
        <end position="402"/>
    </location>
</feature>
<dbReference type="SMART" id="SM00320">
    <property type="entry name" value="WD40"/>
    <property type="match status" value="7"/>
</dbReference>
<dbReference type="Pfam" id="PF14280">
    <property type="entry name" value="DUF4365"/>
    <property type="match status" value="1"/>
</dbReference>
<dbReference type="PROSITE" id="PS50082">
    <property type="entry name" value="WD_REPEATS_2"/>
    <property type="match status" value="7"/>
</dbReference>
<dbReference type="Gene3D" id="3.40.50.300">
    <property type="entry name" value="P-loop containing nucleotide triphosphate hydrolases"/>
    <property type="match status" value="1"/>
</dbReference>
<feature type="repeat" description="WD" evidence="3">
    <location>
        <begin position="192"/>
        <end position="233"/>
    </location>
</feature>
<evidence type="ECO:0000259" key="4">
    <source>
        <dbReference type="PROSITE" id="PS50104"/>
    </source>
</evidence>
<dbReference type="InterPro" id="IPR015943">
    <property type="entry name" value="WD40/YVTN_repeat-like_dom_sf"/>
</dbReference>
<evidence type="ECO:0000256" key="3">
    <source>
        <dbReference type="PROSITE-ProRule" id="PRU00221"/>
    </source>
</evidence>
<evidence type="ECO:0000256" key="2">
    <source>
        <dbReference type="ARBA" id="ARBA00022737"/>
    </source>
</evidence>
<dbReference type="AlphaFoldDB" id="A0A1H6I2Z4"/>
<dbReference type="Pfam" id="PF00400">
    <property type="entry name" value="WD40"/>
    <property type="match status" value="6"/>
</dbReference>
<evidence type="ECO:0000313" key="6">
    <source>
        <dbReference type="Proteomes" id="UP000182983"/>
    </source>
</evidence>
<dbReference type="InterPro" id="IPR027417">
    <property type="entry name" value="P-loop_NTPase"/>
</dbReference>
<feature type="domain" description="TIR" evidence="4">
    <location>
        <begin position="2"/>
        <end position="130"/>
    </location>
</feature>
<dbReference type="SUPFAM" id="SSF50978">
    <property type="entry name" value="WD40 repeat-like"/>
    <property type="match status" value="1"/>
</dbReference>
<dbReference type="Gene3D" id="3.40.50.10140">
    <property type="entry name" value="Toll/interleukin-1 receptor homology (TIR) domain"/>
    <property type="match status" value="1"/>
</dbReference>
<dbReference type="PROSITE" id="PS51419">
    <property type="entry name" value="RAB"/>
    <property type="match status" value="1"/>
</dbReference>
<dbReference type="PROSITE" id="PS00678">
    <property type="entry name" value="WD_REPEATS_1"/>
    <property type="match status" value="5"/>
</dbReference>
<dbReference type="SUPFAM" id="SSF52540">
    <property type="entry name" value="P-loop containing nucleoside triphosphate hydrolases"/>
    <property type="match status" value="1"/>
</dbReference>
<dbReference type="GO" id="GO:0005525">
    <property type="term" value="F:GTP binding"/>
    <property type="evidence" value="ECO:0007669"/>
    <property type="project" value="InterPro"/>
</dbReference>
<dbReference type="Proteomes" id="UP000182983">
    <property type="component" value="Unassembled WGS sequence"/>
</dbReference>
<proteinExistence type="predicted"/>
<gene>
    <name evidence="5" type="ORF">SAMN04244559_02235</name>
</gene>
<evidence type="ECO:0000256" key="1">
    <source>
        <dbReference type="ARBA" id="ARBA00022574"/>
    </source>
</evidence>
<protein>
    <submittedName>
        <fullName evidence="5">Small GTP-binding protein domain-containing protein</fullName>
    </submittedName>
</protein>
<dbReference type="PANTHER" id="PTHR19879:SF9">
    <property type="entry name" value="TRANSCRIPTION INITIATION FACTOR TFIID SUBUNIT 5"/>
    <property type="match status" value="1"/>
</dbReference>
<keyword evidence="6" id="KW-1185">Reference proteome</keyword>
<feature type="repeat" description="WD" evidence="3">
    <location>
        <begin position="277"/>
        <end position="318"/>
    </location>
</feature>
<sequence length="1117" mass="126277">MFEFDVFLSHSSKDKPVVFEIAQKLREDGIRVWLDDWRIRPGDNIPMKIEHGLEYSRVLVLCMSAHATDSDWSQMEAQTFRFRDPLNRDRRFIPLRLDDTPLRGSLAMIAYIDWRHPVQERAYSALREACQPPADEENAESLGQNFVSFSSADETEVLSGAFSPDRSLALTGGGQAAVKLWDIQSGTVLRTFHGHSLNVWAVAWSPDGRFAVSGGDDRTLRLWDVTTGKCLRELEGHTNSVSCVAWSKDQTLILSGADDGTIRLWDTASGACLRTFSAQASNGVFGLSMSSDQRRILSGSRDNTIYVWDAESGKRLRVLEGHTGQLRTVIWSPDQRHALSGGEDRTIRLWDLDTGQCLRVFHGHHDYVWSLAWSVDQRFILSGSADTTVRLWDTSTGKCLRVLDGHDDDIRLVAWSRDQQYAFSGDSSGTFRSWDLSDIITATTPSDPVAIPAVLSALPQYTNAKVLLVGDSSAGKTGLSKVLAGESWQPSDSTVGAWATQWKLPGIETGEAEREIWLWDFGGQADQRLIHQLYFDETAAAVLVFDGQKEDVFETLGQWDRDLARASGKPFSKLLVAGRIDAGGLRVSRQQVETFARERGFAAFLETSAKDGTGCADLQKAIVECIDWEEIPWRSSPLLFRQLKEEIVRLKDEGRVLLRFNELRETLRIRLTGSVSQFSDEELKAVVGLLCGPGIVWDLAFGSWVLLQPECINAYAQAVIQTLREDKHERGCITEELVLKGNISFRPSMQRLAAEEERFILLAMHQILVERGLCLRVQTGDGPVLIFPSYYRRERPELVGHPAVLVSYQFNGFLDDIYATLVVRLHHTAPFDQDQLWRYAADFKTLTGKQLGVKLTRRAEGAGELDVYFDPAIPNEEKIIFSKYVHEHLLQNAQDVVRFRHYVCPYCGTPVGNRDIAMQRLNEGKSDIACVKCDDPNRRVPLWDVLEDLFASPDLKQRVRDLQLESARILDSESKERVLVGDVISTVALAGQISREFSVSDHGIDMEIEFKSDSGEATGRKVYLQLKSGDSHLTRRKKDGAEIFAIHEKRHAEYWQQQAFPVYLIIRDSRGDIRWMEIRDHLRRVAQGSRFPRSIVFTGQRFDVMSVRRWREESLKT</sequence>
<feature type="repeat" description="WD" evidence="3">
    <location>
        <begin position="150"/>
        <end position="191"/>
    </location>
</feature>
<dbReference type="PANTHER" id="PTHR19879">
    <property type="entry name" value="TRANSCRIPTION INITIATION FACTOR TFIID"/>
    <property type="match status" value="1"/>
</dbReference>
<reference evidence="6" key="1">
    <citation type="submission" date="2016-10" db="EMBL/GenBank/DDBJ databases">
        <authorList>
            <person name="Varghese N."/>
            <person name="Submissions S."/>
        </authorList>
    </citation>
    <scope>NUCLEOTIDE SEQUENCE [LARGE SCALE GENOMIC DNA]</scope>
    <source>
        <strain evidence="6">DSM 13234</strain>
    </source>
</reference>
<dbReference type="SMART" id="SM00255">
    <property type="entry name" value="TIR"/>
    <property type="match status" value="1"/>
</dbReference>
<keyword evidence="1 3" id="KW-0853">WD repeat</keyword>
<dbReference type="SMART" id="SM00175">
    <property type="entry name" value="RAB"/>
    <property type="match status" value="1"/>
</dbReference>
<feature type="repeat" description="WD" evidence="3">
    <location>
        <begin position="319"/>
        <end position="360"/>
    </location>
</feature>
<name>A0A1H6I2Z4_MAGFU</name>
<evidence type="ECO:0000313" key="5">
    <source>
        <dbReference type="EMBL" id="SEH41863.1"/>
    </source>
</evidence>
<dbReference type="Pfam" id="PF00071">
    <property type="entry name" value="Ras"/>
    <property type="match status" value="1"/>
</dbReference>
<feature type="repeat" description="WD" evidence="3">
    <location>
        <begin position="234"/>
        <end position="275"/>
    </location>
</feature>
<dbReference type="InterPro" id="IPR001806">
    <property type="entry name" value="Small_GTPase"/>
</dbReference>
<dbReference type="PRINTS" id="PR00449">
    <property type="entry name" value="RASTRNSFRMNG"/>
</dbReference>
<accession>A0A1H6I2Z4</accession>
<keyword evidence="2" id="KW-0677">Repeat</keyword>
<dbReference type="InterPro" id="IPR036322">
    <property type="entry name" value="WD40_repeat_dom_sf"/>
</dbReference>
<dbReference type="InterPro" id="IPR005225">
    <property type="entry name" value="Small_GTP-bd"/>
</dbReference>
<dbReference type="SUPFAM" id="SSF52200">
    <property type="entry name" value="Toll/Interleukin receptor TIR domain"/>
    <property type="match status" value="1"/>
</dbReference>
<dbReference type="EMBL" id="FNWO01000008">
    <property type="protein sequence ID" value="SEH41863.1"/>
    <property type="molecule type" value="Genomic_DNA"/>
</dbReference>
<dbReference type="Pfam" id="PF13676">
    <property type="entry name" value="TIR_2"/>
    <property type="match status" value="1"/>
</dbReference>
<dbReference type="CDD" id="cd00200">
    <property type="entry name" value="WD40"/>
    <property type="match status" value="1"/>
</dbReference>
<dbReference type="PROSITE" id="PS50294">
    <property type="entry name" value="WD_REPEATS_REGION"/>
    <property type="match status" value="6"/>
</dbReference>
<dbReference type="InterPro" id="IPR025375">
    <property type="entry name" value="DUF4365"/>
</dbReference>
<dbReference type="PROSITE" id="PS50104">
    <property type="entry name" value="TIR"/>
    <property type="match status" value="1"/>
</dbReference>
<dbReference type="PRINTS" id="PR00320">
    <property type="entry name" value="GPROTEINBRPT"/>
</dbReference>
<dbReference type="InterPro" id="IPR001680">
    <property type="entry name" value="WD40_rpt"/>
</dbReference>